<evidence type="ECO:0000256" key="6">
    <source>
        <dbReference type="SAM" id="Phobius"/>
    </source>
</evidence>
<dbReference type="GO" id="GO:0005886">
    <property type="term" value="C:plasma membrane"/>
    <property type="evidence" value="ECO:0007669"/>
    <property type="project" value="TreeGrafter"/>
</dbReference>
<accession>A0A381Y8Q8</accession>
<evidence type="ECO:0000256" key="3">
    <source>
        <dbReference type="ARBA" id="ARBA00023002"/>
    </source>
</evidence>
<evidence type="ECO:0000256" key="4">
    <source>
        <dbReference type="ARBA" id="ARBA00023004"/>
    </source>
</evidence>
<dbReference type="SUPFAM" id="SSF46548">
    <property type="entry name" value="alpha-helical ferredoxin"/>
    <property type="match status" value="1"/>
</dbReference>
<keyword evidence="6" id="KW-0472">Membrane</keyword>
<dbReference type="PANTHER" id="PTHR43255:SF1">
    <property type="entry name" value="IRON-SULFUR-BINDING OXIDOREDUCTASE FADF-RELATED"/>
    <property type="match status" value="1"/>
</dbReference>
<dbReference type="PROSITE" id="PS00198">
    <property type="entry name" value="4FE4S_FER_1"/>
    <property type="match status" value="1"/>
</dbReference>
<dbReference type="SUPFAM" id="SSF103501">
    <property type="entry name" value="Respiratory nitrate reductase 1 gamma chain"/>
    <property type="match status" value="1"/>
</dbReference>
<dbReference type="InterPro" id="IPR017896">
    <property type="entry name" value="4Fe4S_Fe-S-bd"/>
</dbReference>
<protein>
    <recommendedName>
        <fullName evidence="7">4Fe-4S ferredoxin-type domain-containing protein</fullName>
    </recommendedName>
</protein>
<dbReference type="PANTHER" id="PTHR43255">
    <property type="entry name" value="IRON-SULFUR-BINDING OXIDOREDUCTASE FADF-RELATED-RELATED"/>
    <property type="match status" value="1"/>
</dbReference>
<evidence type="ECO:0000259" key="7">
    <source>
        <dbReference type="PROSITE" id="PS51379"/>
    </source>
</evidence>
<reference evidence="8" key="1">
    <citation type="submission" date="2018-05" db="EMBL/GenBank/DDBJ databases">
        <authorList>
            <person name="Lanie J.A."/>
            <person name="Ng W.-L."/>
            <person name="Kazmierczak K.M."/>
            <person name="Andrzejewski T.M."/>
            <person name="Davidsen T.M."/>
            <person name="Wayne K.J."/>
            <person name="Tettelin H."/>
            <person name="Glass J.I."/>
            <person name="Rusch D."/>
            <person name="Podicherti R."/>
            <person name="Tsui H.-C.T."/>
            <person name="Winkler M.E."/>
        </authorList>
    </citation>
    <scope>NUCLEOTIDE SEQUENCE</scope>
</reference>
<keyword evidence="3" id="KW-0560">Oxidoreductase</keyword>
<organism evidence="8">
    <name type="scientific">marine metagenome</name>
    <dbReference type="NCBI Taxonomy" id="408172"/>
    <lineage>
        <taxon>unclassified sequences</taxon>
        <taxon>metagenomes</taxon>
        <taxon>ecological metagenomes</taxon>
    </lineage>
</organism>
<feature type="transmembrane region" description="Helical" evidence="6">
    <location>
        <begin position="6"/>
        <end position="25"/>
    </location>
</feature>
<keyword evidence="5" id="KW-0411">Iron-sulfur</keyword>
<evidence type="ECO:0000313" key="8">
    <source>
        <dbReference type="EMBL" id="SVA73486.1"/>
    </source>
</evidence>
<dbReference type="AlphaFoldDB" id="A0A381Y8Q8"/>
<sequence>MLSSTEQIAFVLLVLVCGGVAFQGFRRIFVIVSQGKPSYRTDKFLSRLIKALIEVGLQKPLFKSRPIVSLFHAFIFFGFSFYLLVNFNDLLEAYVSGWTTIDSSNPVALGFNLFSDLFSILVLIGIIYFLIRRFIGKPRVFEFNRNVKLQTKVVGGGIRRDSLIVGIFIILHVGSRWLGTAFHLAERETAEWSLPTASLVAPLFFGWSGLETGIHVTWWLAMGLIVLFLPYFPRSKHIHIFLAPLNLAFTNREAKGKLLDPVDGSNPGAATLDELPWKQVFDSYACIMCTRCHEVCPAHQSGTPLSPSALEINKRYFINQHVSGLAKGSTKLDLLKDAISEDAVWSCTTCMACVEVCPVGNEPMQDILQIRRKLVFDARMPDELSDALRSLDEQGNSFGESSRKRTRWTRELDFEIKDASKESVEYLWFVGDFASFNQNCVENTRRVAEVLNEAGVDFGILMKEEKSAGNDARRVGEEGLFDALAEENIKTLENCDFQHILTTDPHTYNTLLNEYPSKGGVYSVKHYSTLLLELILSGRIKIIKPLKIKGTYHDPCYLGRYNGIFDAPREVMRHCGVELLEMPRNRINSFCCGAGGGQVWLKEHEEMKQRPSENRIEEALLLNVEYFTVACPKDMTMYSDAVKTSGNEEKMVVRDLIDYVFEAMDLPEDSRKSNE</sequence>
<dbReference type="Pfam" id="PF13183">
    <property type="entry name" value="Fer4_8"/>
    <property type="match status" value="1"/>
</dbReference>
<dbReference type="EMBL" id="UINC01017659">
    <property type="protein sequence ID" value="SVA73486.1"/>
    <property type="molecule type" value="Genomic_DNA"/>
</dbReference>
<dbReference type="Pfam" id="PF02754">
    <property type="entry name" value="CCG"/>
    <property type="match status" value="2"/>
</dbReference>
<dbReference type="Gene3D" id="1.20.950.20">
    <property type="entry name" value="Transmembrane di-heme cytochromes, Chain C"/>
    <property type="match status" value="1"/>
</dbReference>
<evidence type="ECO:0000256" key="5">
    <source>
        <dbReference type="ARBA" id="ARBA00023014"/>
    </source>
</evidence>
<name>A0A381Y8Q8_9ZZZZ</name>
<gene>
    <name evidence="8" type="ORF">METZ01_LOCUS126340</name>
</gene>
<dbReference type="GO" id="GO:0051539">
    <property type="term" value="F:4 iron, 4 sulfur cluster binding"/>
    <property type="evidence" value="ECO:0007669"/>
    <property type="project" value="UniProtKB-KW"/>
</dbReference>
<dbReference type="InterPro" id="IPR036197">
    <property type="entry name" value="NarG-like_sf"/>
</dbReference>
<keyword evidence="2" id="KW-0479">Metal-binding</keyword>
<proteinExistence type="predicted"/>
<feature type="transmembrane region" description="Helical" evidence="6">
    <location>
        <begin position="107"/>
        <end position="131"/>
    </location>
</feature>
<dbReference type="InterPro" id="IPR004017">
    <property type="entry name" value="Cys_rich_dom"/>
</dbReference>
<keyword evidence="4" id="KW-0408">Iron</keyword>
<feature type="transmembrane region" description="Helical" evidence="6">
    <location>
        <begin position="67"/>
        <end position="87"/>
    </location>
</feature>
<dbReference type="GO" id="GO:0046872">
    <property type="term" value="F:metal ion binding"/>
    <property type="evidence" value="ECO:0007669"/>
    <property type="project" value="UniProtKB-KW"/>
</dbReference>
<feature type="domain" description="4Fe-4S ferredoxin-type" evidence="7">
    <location>
        <begin position="277"/>
        <end position="308"/>
    </location>
</feature>
<keyword evidence="6" id="KW-1133">Transmembrane helix</keyword>
<dbReference type="PROSITE" id="PS51379">
    <property type="entry name" value="4FE4S_FER_2"/>
    <property type="match status" value="2"/>
</dbReference>
<evidence type="ECO:0000256" key="2">
    <source>
        <dbReference type="ARBA" id="ARBA00022723"/>
    </source>
</evidence>
<dbReference type="InterPro" id="IPR051460">
    <property type="entry name" value="HdrC_iron-sulfur_subunit"/>
</dbReference>
<evidence type="ECO:0000256" key="1">
    <source>
        <dbReference type="ARBA" id="ARBA00022485"/>
    </source>
</evidence>
<keyword evidence="1" id="KW-0004">4Fe-4S</keyword>
<feature type="domain" description="4Fe-4S ferredoxin-type" evidence="7">
    <location>
        <begin position="337"/>
        <end position="367"/>
    </location>
</feature>
<keyword evidence="6" id="KW-0812">Transmembrane</keyword>
<dbReference type="InterPro" id="IPR009051">
    <property type="entry name" value="Helical_ferredxn"/>
</dbReference>
<dbReference type="Gene3D" id="1.10.1060.10">
    <property type="entry name" value="Alpha-helical ferredoxin"/>
    <property type="match status" value="1"/>
</dbReference>
<dbReference type="GO" id="GO:0016491">
    <property type="term" value="F:oxidoreductase activity"/>
    <property type="evidence" value="ECO:0007669"/>
    <property type="project" value="UniProtKB-KW"/>
</dbReference>
<dbReference type="InterPro" id="IPR017900">
    <property type="entry name" value="4Fe4S_Fe_S_CS"/>
</dbReference>